<name>A0A6J7WXD7_9CAUD</name>
<organism evidence="1">
    <name type="scientific">uncultured Caudovirales phage</name>
    <dbReference type="NCBI Taxonomy" id="2100421"/>
    <lineage>
        <taxon>Viruses</taxon>
        <taxon>Duplodnaviria</taxon>
        <taxon>Heunggongvirae</taxon>
        <taxon>Uroviricota</taxon>
        <taxon>Caudoviricetes</taxon>
        <taxon>Peduoviridae</taxon>
        <taxon>Maltschvirus</taxon>
        <taxon>Maltschvirus maltsch</taxon>
    </lineage>
</organism>
<sequence length="65" mass="7282">MSKLSGITQKPATAQAFGVFKVSYPLCPTLHVEARDESDAAQKYRDYYDLHRCRNPKVENANGGH</sequence>
<gene>
    <name evidence="1" type="ORF">UFOVP365_5</name>
</gene>
<dbReference type="EMBL" id="LR798309">
    <property type="protein sequence ID" value="CAB5222457.1"/>
    <property type="molecule type" value="Genomic_DNA"/>
</dbReference>
<accession>A0A6J7WXD7</accession>
<proteinExistence type="predicted"/>
<protein>
    <submittedName>
        <fullName evidence="1">Uncharacterized protein</fullName>
    </submittedName>
</protein>
<evidence type="ECO:0000313" key="1">
    <source>
        <dbReference type="EMBL" id="CAB5222457.1"/>
    </source>
</evidence>
<reference evidence="1" key="1">
    <citation type="submission" date="2020-05" db="EMBL/GenBank/DDBJ databases">
        <authorList>
            <person name="Chiriac C."/>
            <person name="Salcher M."/>
            <person name="Ghai R."/>
            <person name="Kavagutti S V."/>
        </authorList>
    </citation>
    <scope>NUCLEOTIDE SEQUENCE</scope>
</reference>